<evidence type="ECO:0000313" key="3">
    <source>
        <dbReference type="Proteomes" id="UP001193734"/>
    </source>
</evidence>
<dbReference type="EMBL" id="JABKKE010000006">
    <property type="protein sequence ID" value="NPE13729.1"/>
    <property type="molecule type" value="Genomic_DNA"/>
</dbReference>
<reference evidence="2 3" key="1">
    <citation type="submission" date="2020-05" db="EMBL/GenBank/DDBJ databases">
        <title>Distinct polysaccharide utilization as determinants for interspecies competition between intestinal Prevotella spp.</title>
        <authorList>
            <person name="Galvez E.J.C."/>
            <person name="Iljazovic A."/>
            <person name="Strowig T."/>
        </authorList>
    </citation>
    <scope>NUCLEOTIDE SEQUENCE [LARGE SCALE GENOMIC DNA]</scope>
    <source>
        <strain evidence="2 3">PROD</strain>
    </source>
</reference>
<organism evidence="2 3">
    <name type="scientific">Xylanibacter rodentium</name>
    <dbReference type="NCBI Taxonomy" id="2736289"/>
    <lineage>
        <taxon>Bacteria</taxon>
        <taxon>Pseudomonadati</taxon>
        <taxon>Bacteroidota</taxon>
        <taxon>Bacteroidia</taxon>
        <taxon>Bacteroidales</taxon>
        <taxon>Prevotellaceae</taxon>
        <taxon>Xylanibacter</taxon>
    </lineage>
</organism>
<dbReference type="RefSeq" id="WP_172177084.1">
    <property type="nucleotide sequence ID" value="NZ_CASGIA010000002.1"/>
</dbReference>
<gene>
    <name evidence="2" type="ORF">HPS55_05200</name>
</gene>
<name>A0ABX2ATB6_9BACT</name>
<dbReference type="Proteomes" id="UP001193734">
    <property type="component" value="Unassembled WGS sequence"/>
</dbReference>
<comment type="caution">
    <text evidence="2">The sequence shown here is derived from an EMBL/GenBank/DDBJ whole genome shotgun (WGS) entry which is preliminary data.</text>
</comment>
<evidence type="ECO:0000313" key="2">
    <source>
        <dbReference type="EMBL" id="NPE13729.1"/>
    </source>
</evidence>
<keyword evidence="3" id="KW-1185">Reference proteome</keyword>
<feature type="region of interest" description="Disordered" evidence="1">
    <location>
        <begin position="29"/>
        <end position="50"/>
    </location>
</feature>
<evidence type="ECO:0000256" key="1">
    <source>
        <dbReference type="SAM" id="MobiDB-lite"/>
    </source>
</evidence>
<sequence length="71" mass="8158">MTSILVYDEKKRTAEIRLIYDDTKNVEPMPVTRSTVRGSGNRPNVETSNAKAPRRYVDLCLPYTYTGIRHV</sequence>
<accession>A0ABX2ATB6</accession>
<protein>
    <submittedName>
        <fullName evidence="2">Uncharacterized protein</fullName>
    </submittedName>
</protein>
<proteinExistence type="predicted"/>
<feature type="compositionally biased region" description="Polar residues" evidence="1">
    <location>
        <begin position="32"/>
        <end position="50"/>
    </location>
</feature>
<dbReference type="GeneID" id="82157156"/>